<sequence>MIVHSPWFSLEPYPQITLTQLLEPSASRFQDKPAFITTEGQEYTFGHVWEACRRLGRYLQDNGLQKGERVAILSANAPEYFVAFYGTLFAGGVVTTLSPLYKEREILHQMEDCEATAIFAMRQLLPQVQSIREHLPTLRHIHAIEDVWELAKESPPELHPVKIDPQTDLSALPYSSGTTGLPKGVMLSHYNLTSNVRQLLATGLTDSYAVLLDFLPFFHIYGMTVLMACGFAIGATQVVMSRFDPALCLELIQRHRITNLFVAPPALLAMANFPDIDRYDRSSLQFVLSGAAPLPPEVAQQGGRALQCTVLQAYGM</sequence>
<dbReference type="InterPro" id="IPR020845">
    <property type="entry name" value="AMP-binding_CS"/>
</dbReference>
<keyword evidence="2" id="KW-0436">Ligase</keyword>
<evidence type="ECO:0000259" key="3">
    <source>
        <dbReference type="Pfam" id="PF00501"/>
    </source>
</evidence>
<name>A0A0F8ZZY1_9ZZZZ</name>
<dbReference type="AlphaFoldDB" id="A0A0F8ZZY1"/>
<evidence type="ECO:0000256" key="1">
    <source>
        <dbReference type="ARBA" id="ARBA00006432"/>
    </source>
</evidence>
<organism evidence="4">
    <name type="scientific">marine sediment metagenome</name>
    <dbReference type="NCBI Taxonomy" id="412755"/>
    <lineage>
        <taxon>unclassified sequences</taxon>
        <taxon>metagenomes</taxon>
        <taxon>ecological metagenomes</taxon>
    </lineage>
</organism>
<dbReference type="Gene3D" id="3.40.50.12780">
    <property type="entry name" value="N-terminal domain of ligase-like"/>
    <property type="match status" value="1"/>
</dbReference>
<dbReference type="PANTHER" id="PTHR24096:SF149">
    <property type="entry name" value="AMP-BINDING DOMAIN-CONTAINING PROTEIN-RELATED"/>
    <property type="match status" value="1"/>
</dbReference>
<dbReference type="Pfam" id="PF00501">
    <property type="entry name" value="AMP-binding"/>
    <property type="match status" value="1"/>
</dbReference>
<accession>A0A0F8ZZY1</accession>
<protein>
    <recommendedName>
        <fullName evidence="3">AMP-dependent synthetase/ligase domain-containing protein</fullName>
    </recommendedName>
</protein>
<dbReference type="PROSITE" id="PS00455">
    <property type="entry name" value="AMP_BINDING"/>
    <property type="match status" value="1"/>
</dbReference>
<feature type="domain" description="AMP-dependent synthetase/ligase" evidence="3">
    <location>
        <begin position="23"/>
        <end position="316"/>
    </location>
</feature>
<feature type="non-terminal residue" evidence="4">
    <location>
        <position position="316"/>
    </location>
</feature>
<evidence type="ECO:0000313" key="4">
    <source>
        <dbReference type="EMBL" id="KKK99413.1"/>
    </source>
</evidence>
<dbReference type="PANTHER" id="PTHR24096">
    <property type="entry name" value="LONG-CHAIN-FATTY-ACID--COA LIGASE"/>
    <property type="match status" value="1"/>
</dbReference>
<evidence type="ECO:0000256" key="2">
    <source>
        <dbReference type="ARBA" id="ARBA00022598"/>
    </source>
</evidence>
<comment type="caution">
    <text evidence="4">The sequence shown here is derived from an EMBL/GenBank/DDBJ whole genome shotgun (WGS) entry which is preliminary data.</text>
</comment>
<dbReference type="InterPro" id="IPR000873">
    <property type="entry name" value="AMP-dep_synth/lig_dom"/>
</dbReference>
<dbReference type="GO" id="GO:0016405">
    <property type="term" value="F:CoA-ligase activity"/>
    <property type="evidence" value="ECO:0007669"/>
    <property type="project" value="TreeGrafter"/>
</dbReference>
<gene>
    <name evidence="4" type="ORF">LCGC14_2632990</name>
</gene>
<comment type="similarity">
    <text evidence="1">Belongs to the ATP-dependent AMP-binding enzyme family.</text>
</comment>
<reference evidence="4" key="1">
    <citation type="journal article" date="2015" name="Nature">
        <title>Complex archaea that bridge the gap between prokaryotes and eukaryotes.</title>
        <authorList>
            <person name="Spang A."/>
            <person name="Saw J.H."/>
            <person name="Jorgensen S.L."/>
            <person name="Zaremba-Niedzwiedzka K."/>
            <person name="Martijn J."/>
            <person name="Lind A.E."/>
            <person name="van Eijk R."/>
            <person name="Schleper C."/>
            <person name="Guy L."/>
            <person name="Ettema T.J."/>
        </authorList>
    </citation>
    <scope>NUCLEOTIDE SEQUENCE</scope>
</reference>
<proteinExistence type="inferred from homology"/>
<dbReference type="EMBL" id="LAZR01045213">
    <property type="protein sequence ID" value="KKK99413.1"/>
    <property type="molecule type" value="Genomic_DNA"/>
</dbReference>
<dbReference type="InterPro" id="IPR042099">
    <property type="entry name" value="ANL_N_sf"/>
</dbReference>
<dbReference type="SUPFAM" id="SSF56801">
    <property type="entry name" value="Acetyl-CoA synthetase-like"/>
    <property type="match status" value="1"/>
</dbReference>